<dbReference type="SUPFAM" id="SSF48179">
    <property type="entry name" value="6-phosphogluconate dehydrogenase C-terminal domain-like"/>
    <property type="match status" value="1"/>
</dbReference>
<sequence length="351" mass="35746">MGCGLIGASIGHGLRAAGWHVTGHDSDPGRLARALEVGALDSTGLDPEAEVTFLSTPVQTLPEVADAVLSATAGRGGVVTDVGSVKRSVVEAVPDPRFVGGHPMAGSEQEGVEGAHAGMFLGATWVLTPTDGTDTAAFALVRGVVASLGADVVAVAPERHDELVALVSHVPHLTAAALMGLASAAATEHATLLRLAAGGFRDMTRVAAGHPGIWLDICAENGPAIVATLDQLGEALARLRTVVAHGDRGGLLTTLEQARAARVNLPARAAGRPADVAEVRVPVPDRTGVLAEVTTLLGELGVDIYDLEIAHSAEGDRGVLILLVNADQADVARGALYARGYRPAVQKLGAV</sequence>
<evidence type="ECO:0000256" key="5">
    <source>
        <dbReference type="ARBA" id="ARBA00022498"/>
    </source>
</evidence>
<dbReference type="InterPro" id="IPR008927">
    <property type="entry name" value="6-PGluconate_DH-like_C_sf"/>
</dbReference>
<dbReference type="Pfam" id="PF20463">
    <property type="entry name" value="PDH_C"/>
    <property type="match status" value="1"/>
</dbReference>
<dbReference type="PROSITE" id="PS51671">
    <property type="entry name" value="ACT"/>
    <property type="match status" value="1"/>
</dbReference>
<comment type="similarity">
    <text evidence="2">Belongs to the prephenate/arogenate dehydrogenase family.</text>
</comment>
<dbReference type="PROSITE" id="PS51176">
    <property type="entry name" value="PDH_ADH"/>
    <property type="match status" value="1"/>
</dbReference>
<dbReference type="GO" id="GO:0006571">
    <property type="term" value="P:tyrosine biosynthetic process"/>
    <property type="evidence" value="ECO:0007669"/>
    <property type="project" value="UniProtKB-UniPathway"/>
</dbReference>
<gene>
    <name evidence="12" type="ORF">AVDCRST_MAG76-1860</name>
</gene>
<dbReference type="GO" id="GO:0008977">
    <property type="term" value="F:prephenate dehydrogenase (NAD+) activity"/>
    <property type="evidence" value="ECO:0007669"/>
    <property type="project" value="UniProtKB-EC"/>
</dbReference>
<keyword evidence="8" id="KW-0057">Aromatic amino acid biosynthesis</keyword>
<dbReference type="UniPathway" id="UPA00122">
    <property type="reaction ID" value="UER00961"/>
</dbReference>
<evidence type="ECO:0000256" key="3">
    <source>
        <dbReference type="ARBA" id="ARBA00012068"/>
    </source>
</evidence>
<dbReference type="InterPro" id="IPR050812">
    <property type="entry name" value="Preph/Arog_dehydrog"/>
</dbReference>
<evidence type="ECO:0000256" key="9">
    <source>
        <dbReference type="ARBA" id="ARBA00049260"/>
    </source>
</evidence>
<evidence type="ECO:0000256" key="8">
    <source>
        <dbReference type="ARBA" id="ARBA00023141"/>
    </source>
</evidence>
<organism evidence="12">
    <name type="scientific">uncultured Acidimicrobiales bacterium</name>
    <dbReference type="NCBI Taxonomy" id="310071"/>
    <lineage>
        <taxon>Bacteria</taxon>
        <taxon>Bacillati</taxon>
        <taxon>Actinomycetota</taxon>
        <taxon>Acidimicrobiia</taxon>
        <taxon>Acidimicrobiales</taxon>
        <taxon>environmental samples</taxon>
    </lineage>
</organism>
<dbReference type="Gene3D" id="1.10.3660.10">
    <property type="entry name" value="6-phosphogluconate dehydrogenase C-terminal like domain"/>
    <property type="match status" value="1"/>
</dbReference>
<feature type="domain" description="Prephenate/arogenate dehydrogenase" evidence="10">
    <location>
        <begin position="1"/>
        <end position="273"/>
    </location>
</feature>
<dbReference type="AlphaFoldDB" id="A0A6J4I7Z8"/>
<dbReference type="PANTHER" id="PTHR21363:SF0">
    <property type="entry name" value="PREPHENATE DEHYDROGENASE [NADP(+)]"/>
    <property type="match status" value="1"/>
</dbReference>
<evidence type="ECO:0000259" key="11">
    <source>
        <dbReference type="PROSITE" id="PS51671"/>
    </source>
</evidence>
<comment type="catalytic activity">
    <reaction evidence="9">
        <text>prephenate + NAD(+) = 3-(4-hydroxyphenyl)pyruvate + CO2 + NADH</text>
        <dbReference type="Rhea" id="RHEA:13869"/>
        <dbReference type="ChEBI" id="CHEBI:16526"/>
        <dbReference type="ChEBI" id="CHEBI:29934"/>
        <dbReference type="ChEBI" id="CHEBI:36242"/>
        <dbReference type="ChEBI" id="CHEBI:57540"/>
        <dbReference type="ChEBI" id="CHEBI:57945"/>
        <dbReference type="EC" id="1.3.1.12"/>
    </reaction>
</comment>
<dbReference type="InterPro" id="IPR046826">
    <property type="entry name" value="PDH_N"/>
</dbReference>
<evidence type="ECO:0000259" key="10">
    <source>
        <dbReference type="PROSITE" id="PS51176"/>
    </source>
</evidence>
<reference evidence="12" key="1">
    <citation type="submission" date="2020-02" db="EMBL/GenBank/DDBJ databases">
        <authorList>
            <person name="Meier V. D."/>
        </authorList>
    </citation>
    <scope>NUCLEOTIDE SEQUENCE</scope>
    <source>
        <strain evidence="12">AVDCRST_MAG76</strain>
    </source>
</reference>
<dbReference type="SUPFAM" id="SSF51735">
    <property type="entry name" value="NAD(P)-binding Rossmann-fold domains"/>
    <property type="match status" value="1"/>
</dbReference>
<dbReference type="EC" id="1.3.1.12" evidence="3"/>
<evidence type="ECO:0000256" key="2">
    <source>
        <dbReference type="ARBA" id="ARBA00007964"/>
    </source>
</evidence>
<keyword evidence="5" id="KW-0827">Tyrosine biosynthesis</keyword>
<dbReference type="PANTHER" id="PTHR21363">
    <property type="entry name" value="PREPHENATE DEHYDROGENASE"/>
    <property type="match status" value="1"/>
</dbReference>
<accession>A0A6J4I7Z8</accession>
<evidence type="ECO:0000256" key="4">
    <source>
        <dbReference type="ARBA" id="ARBA00016891"/>
    </source>
</evidence>
<feature type="domain" description="ACT" evidence="11">
    <location>
        <begin position="278"/>
        <end position="351"/>
    </location>
</feature>
<dbReference type="EMBL" id="CADCSZ010000113">
    <property type="protein sequence ID" value="CAA9242914.1"/>
    <property type="molecule type" value="Genomic_DNA"/>
</dbReference>
<keyword evidence="8" id="KW-0028">Amino-acid biosynthesis</keyword>
<dbReference type="Gene3D" id="3.30.70.260">
    <property type="match status" value="1"/>
</dbReference>
<proteinExistence type="inferred from homology"/>
<dbReference type="InterPro" id="IPR045865">
    <property type="entry name" value="ACT-like_dom_sf"/>
</dbReference>
<dbReference type="SUPFAM" id="SSF55021">
    <property type="entry name" value="ACT-like"/>
    <property type="match status" value="1"/>
</dbReference>
<dbReference type="Gene3D" id="3.40.50.720">
    <property type="entry name" value="NAD(P)-binding Rossmann-like Domain"/>
    <property type="match status" value="1"/>
</dbReference>
<dbReference type="InterPro" id="IPR003099">
    <property type="entry name" value="Prephen_DH"/>
</dbReference>
<comment type="pathway">
    <text evidence="1">Amino-acid biosynthesis; L-tyrosine biosynthesis; (4-hydroxyphenyl)pyruvate from prephenate (NAD(+) route): step 1/1.</text>
</comment>
<dbReference type="GO" id="GO:0004665">
    <property type="term" value="F:prephenate dehydrogenase (NADP+) activity"/>
    <property type="evidence" value="ECO:0007669"/>
    <property type="project" value="InterPro"/>
</dbReference>
<dbReference type="InterPro" id="IPR036291">
    <property type="entry name" value="NAD(P)-bd_dom_sf"/>
</dbReference>
<dbReference type="InterPro" id="IPR046825">
    <property type="entry name" value="PDH_C"/>
</dbReference>
<dbReference type="GO" id="GO:0070403">
    <property type="term" value="F:NAD+ binding"/>
    <property type="evidence" value="ECO:0007669"/>
    <property type="project" value="InterPro"/>
</dbReference>
<dbReference type="Pfam" id="PF02153">
    <property type="entry name" value="PDH_N"/>
    <property type="match status" value="1"/>
</dbReference>
<evidence type="ECO:0000313" key="12">
    <source>
        <dbReference type="EMBL" id="CAA9242914.1"/>
    </source>
</evidence>
<keyword evidence="7" id="KW-0520">NAD</keyword>
<name>A0A6J4I7Z8_9ACTN</name>
<evidence type="ECO:0000256" key="1">
    <source>
        <dbReference type="ARBA" id="ARBA00005067"/>
    </source>
</evidence>
<protein>
    <recommendedName>
        <fullName evidence="4">Prephenate dehydrogenase</fullName>
        <ecNumber evidence="3">1.3.1.12</ecNumber>
    </recommendedName>
</protein>
<keyword evidence="6 12" id="KW-0560">Oxidoreductase</keyword>
<evidence type="ECO:0000256" key="6">
    <source>
        <dbReference type="ARBA" id="ARBA00023002"/>
    </source>
</evidence>
<evidence type="ECO:0000256" key="7">
    <source>
        <dbReference type="ARBA" id="ARBA00023027"/>
    </source>
</evidence>
<dbReference type="InterPro" id="IPR002912">
    <property type="entry name" value="ACT_dom"/>
</dbReference>